<dbReference type="SUPFAM" id="SSF81324">
    <property type="entry name" value="Voltage-gated potassium channels"/>
    <property type="match status" value="1"/>
</dbReference>
<dbReference type="PANTHER" id="PTHR10217">
    <property type="entry name" value="VOLTAGE AND LIGAND GATED POTASSIUM CHANNEL"/>
    <property type="match status" value="1"/>
</dbReference>
<evidence type="ECO:0000256" key="1">
    <source>
        <dbReference type="ARBA" id="ARBA00004141"/>
    </source>
</evidence>
<feature type="region of interest" description="Disordered" evidence="5">
    <location>
        <begin position="21"/>
        <end position="56"/>
    </location>
</feature>
<dbReference type="AlphaFoldDB" id="K0TMH9"/>
<feature type="transmembrane region" description="Helical" evidence="6">
    <location>
        <begin position="170"/>
        <end position="194"/>
    </location>
</feature>
<comment type="caution">
    <text evidence="8">The sequence shown here is derived from an EMBL/GenBank/DDBJ whole genome shotgun (WGS) entry which is preliminary data.</text>
</comment>
<evidence type="ECO:0000313" key="9">
    <source>
        <dbReference type="Proteomes" id="UP000266841"/>
    </source>
</evidence>
<keyword evidence="9" id="KW-1185">Reference proteome</keyword>
<dbReference type="Pfam" id="PF00520">
    <property type="entry name" value="Ion_trans"/>
    <property type="match status" value="1"/>
</dbReference>
<gene>
    <name evidence="8" type="ORF">THAOC_01999</name>
</gene>
<feature type="transmembrane region" description="Helical" evidence="6">
    <location>
        <begin position="93"/>
        <end position="112"/>
    </location>
</feature>
<keyword evidence="3 6" id="KW-1133">Transmembrane helix</keyword>
<dbReference type="GO" id="GO:0042391">
    <property type="term" value="P:regulation of membrane potential"/>
    <property type="evidence" value="ECO:0007669"/>
    <property type="project" value="TreeGrafter"/>
</dbReference>
<evidence type="ECO:0000256" key="6">
    <source>
        <dbReference type="SAM" id="Phobius"/>
    </source>
</evidence>
<sequence>MEVGGGALGVLDLAAPLDANRGRVRTDGRPTNCRTTDTTDGAGGAGPDNDNPTQSDAELRYLRTVSPLAYYDENGKLVYNLSMIRRKYFFSSYFWLNLVACFPAQAILYATFRVRGHVGAGEPFNPELIYPLQLFQLLRLIRITRIRFLAKSSLVFREWWERQDVVHAMLAYEIFMLMVVAHWISCIWSLIALIEAGTFGDALADEPNWISQWMDQSYVDGGINPIGWENDIERYGLSLFWSIQSITSIGYGNISPVTVAEYYFANFLMLLSGIFWAYIIGKIISIAQYISADRMAYKRKMEEMNEMIGCFSPKVARHWTETYGDFNTETLEQIFPSINGLSPELRRLASIHLMRKYFELVPYLSSAYLSTEEQSRLAFKCKFLEMSRGELYTTHPKYGRGIMILRKGFVIRSGSEWINGVYESPRFATYGTDKPIGVDDSLVEDEYLGMQRPAYRFISYSLVIFIPQSVVYEVLSTNREAWRDCARWRYLRVCLRKWARDRRFINDHRPVIDERWVDRRKLRHHPG</sequence>
<feature type="transmembrane region" description="Helical" evidence="6">
    <location>
        <begin position="263"/>
        <end position="290"/>
    </location>
</feature>
<comment type="subcellular location">
    <subcellularLocation>
        <location evidence="1">Membrane</location>
        <topology evidence="1">Multi-pass membrane protein</topology>
    </subcellularLocation>
</comment>
<dbReference type="InterPro" id="IPR050818">
    <property type="entry name" value="KCNH_animal-type"/>
</dbReference>
<evidence type="ECO:0000256" key="4">
    <source>
        <dbReference type="ARBA" id="ARBA00023136"/>
    </source>
</evidence>
<dbReference type="PANTHER" id="PTHR10217:SF435">
    <property type="entry name" value="POTASSIUM VOLTAGE-GATED CHANNEL PROTEIN EAG"/>
    <property type="match status" value="1"/>
</dbReference>
<keyword evidence="4 6" id="KW-0472">Membrane</keyword>
<name>K0TMH9_THAOC</name>
<dbReference type="eggNOG" id="KOG0498">
    <property type="taxonomic scope" value="Eukaryota"/>
</dbReference>
<evidence type="ECO:0000259" key="7">
    <source>
        <dbReference type="Pfam" id="PF00520"/>
    </source>
</evidence>
<evidence type="ECO:0000256" key="5">
    <source>
        <dbReference type="SAM" id="MobiDB-lite"/>
    </source>
</evidence>
<dbReference type="PRINTS" id="PR01463">
    <property type="entry name" value="EAGCHANLFMLY"/>
</dbReference>
<protein>
    <recommendedName>
        <fullName evidence="7">Ion transport domain-containing protein</fullName>
    </recommendedName>
</protein>
<dbReference type="EMBL" id="AGNL01002408">
    <property type="protein sequence ID" value="EJK76251.1"/>
    <property type="molecule type" value="Genomic_DNA"/>
</dbReference>
<dbReference type="InterPro" id="IPR005821">
    <property type="entry name" value="Ion_trans_dom"/>
</dbReference>
<accession>K0TMH9</accession>
<dbReference type="Proteomes" id="UP000266841">
    <property type="component" value="Unassembled WGS sequence"/>
</dbReference>
<dbReference type="Gene3D" id="1.10.287.70">
    <property type="match status" value="1"/>
</dbReference>
<evidence type="ECO:0000256" key="2">
    <source>
        <dbReference type="ARBA" id="ARBA00022692"/>
    </source>
</evidence>
<evidence type="ECO:0000313" key="8">
    <source>
        <dbReference type="EMBL" id="EJK76251.1"/>
    </source>
</evidence>
<dbReference type="GO" id="GO:0005249">
    <property type="term" value="F:voltage-gated potassium channel activity"/>
    <property type="evidence" value="ECO:0007669"/>
    <property type="project" value="InterPro"/>
</dbReference>
<dbReference type="GO" id="GO:0005886">
    <property type="term" value="C:plasma membrane"/>
    <property type="evidence" value="ECO:0007669"/>
    <property type="project" value="TreeGrafter"/>
</dbReference>
<feature type="domain" description="Ion transport" evidence="7">
    <location>
        <begin position="81"/>
        <end position="293"/>
    </location>
</feature>
<organism evidence="8 9">
    <name type="scientific">Thalassiosira oceanica</name>
    <name type="common">Marine diatom</name>
    <dbReference type="NCBI Taxonomy" id="159749"/>
    <lineage>
        <taxon>Eukaryota</taxon>
        <taxon>Sar</taxon>
        <taxon>Stramenopiles</taxon>
        <taxon>Ochrophyta</taxon>
        <taxon>Bacillariophyta</taxon>
        <taxon>Coscinodiscophyceae</taxon>
        <taxon>Thalassiosirophycidae</taxon>
        <taxon>Thalassiosirales</taxon>
        <taxon>Thalassiosiraceae</taxon>
        <taxon>Thalassiosira</taxon>
    </lineage>
</organism>
<dbReference type="OrthoDB" id="432483at2759"/>
<proteinExistence type="predicted"/>
<dbReference type="InterPro" id="IPR003938">
    <property type="entry name" value="K_chnl_volt-dep_EAG/ELK/ERG"/>
</dbReference>
<reference evidence="8 9" key="1">
    <citation type="journal article" date="2012" name="Genome Biol.">
        <title>Genome and low-iron response of an oceanic diatom adapted to chronic iron limitation.</title>
        <authorList>
            <person name="Lommer M."/>
            <person name="Specht M."/>
            <person name="Roy A.S."/>
            <person name="Kraemer L."/>
            <person name="Andreson R."/>
            <person name="Gutowska M.A."/>
            <person name="Wolf J."/>
            <person name="Bergner S.V."/>
            <person name="Schilhabel M.B."/>
            <person name="Klostermeier U.C."/>
            <person name="Beiko R.G."/>
            <person name="Rosenstiel P."/>
            <person name="Hippler M."/>
            <person name="Laroche J."/>
        </authorList>
    </citation>
    <scope>NUCLEOTIDE SEQUENCE [LARGE SCALE GENOMIC DNA]</scope>
    <source>
        <strain evidence="8 9">CCMP1005</strain>
    </source>
</reference>
<evidence type="ECO:0000256" key="3">
    <source>
        <dbReference type="ARBA" id="ARBA00022989"/>
    </source>
</evidence>
<keyword evidence="2 6" id="KW-0812">Transmembrane</keyword>